<dbReference type="Proteomes" id="UP001344888">
    <property type="component" value="Unassembled WGS sequence"/>
</dbReference>
<proteinExistence type="predicted"/>
<evidence type="ECO:0000313" key="1">
    <source>
        <dbReference type="EMBL" id="MEC1180595.1"/>
    </source>
</evidence>
<sequence length="156" mass="17796">MAFVYKGLSRWMQQINLPLSTEKIEMTGRIVLVDEKMDGRTLPRAWIRTMKKRRVFTALYSQHASDQTYMNIALPWPYSTMVGVLSLYEEEGKLHLTSRNSTDVGIYLAIGSCIFKLPLQEHFAIHAISTTQLAATHQMTIVGLPFLSIGYEIERA</sequence>
<name>A0AAW9NZ98_9BACL</name>
<organism evidence="1 2">
    <name type="scientific">Metasolibacillus meyeri</name>
    <dbReference type="NCBI Taxonomy" id="1071052"/>
    <lineage>
        <taxon>Bacteria</taxon>
        <taxon>Bacillati</taxon>
        <taxon>Bacillota</taxon>
        <taxon>Bacilli</taxon>
        <taxon>Bacillales</taxon>
        <taxon>Caryophanaceae</taxon>
        <taxon>Metasolibacillus</taxon>
    </lineage>
</organism>
<dbReference type="EMBL" id="JARSFG010000035">
    <property type="protein sequence ID" value="MEC1180595.1"/>
    <property type="molecule type" value="Genomic_DNA"/>
</dbReference>
<gene>
    <name evidence="1" type="ORF">P9B03_19210</name>
</gene>
<accession>A0AAW9NZ98</accession>
<keyword evidence="2" id="KW-1185">Reference proteome</keyword>
<comment type="caution">
    <text evidence="1">The sequence shown here is derived from an EMBL/GenBank/DDBJ whole genome shotgun (WGS) entry which is preliminary data.</text>
</comment>
<dbReference type="RefSeq" id="WP_326125115.1">
    <property type="nucleotide sequence ID" value="NZ_JARSFG010000035.1"/>
</dbReference>
<protein>
    <submittedName>
        <fullName evidence="1">Uncharacterized protein</fullName>
    </submittedName>
</protein>
<evidence type="ECO:0000313" key="2">
    <source>
        <dbReference type="Proteomes" id="UP001344888"/>
    </source>
</evidence>
<reference evidence="1 2" key="1">
    <citation type="submission" date="2023-03" db="EMBL/GenBank/DDBJ databases">
        <title>Bacillus Genome Sequencing.</title>
        <authorList>
            <person name="Dunlap C."/>
        </authorList>
    </citation>
    <scope>NUCLEOTIDE SEQUENCE [LARGE SCALE GENOMIC DNA]</scope>
    <source>
        <strain evidence="1 2">B-59205</strain>
    </source>
</reference>
<dbReference type="AlphaFoldDB" id="A0AAW9NZ98"/>